<reference evidence="1 3" key="1">
    <citation type="journal article" date="2009" name="PLoS Biol.">
        <title>Lineage-specific biology revealed by a finished genome assembly of the mouse.</title>
        <authorList>
            <consortium name="Mouse Genome Sequencing Consortium"/>
            <person name="Church D.M."/>
            <person name="Goodstadt L."/>
            <person name="Hillier L.W."/>
            <person name="Zody M.C."/>
            <person name="Goldstein S."/>
            <person name="She X."/>
            <person name="Bult C.J."/>
            <person name="Agarwala R."/>
            <person name="Cherry J.L."/>
            <person name="DiCuccio M."/>
            <person name="Hlavina W."/>
            <person name="Kapustin Y."/>
            <person name="Meric P."/>
            <person name="Maglott D."/>
            <person name="Birtle Z."/>
            <person name="Marques A.C."/>
            <person name="Graves T."/>
            <person name="Zhou S."/>
            <person name="Teague B."/>
            <person name="Potamousis K."/>
            <person name="Churas C."/>
            <person name="Place M."/>
            <person name="Herschleb J."/>
            <person name="Runnheim R."/>
            <person name="Forrest D."/>
            <person name="Amos-Landgraf J."/>
            <person name="Schwartz D.C."/>
            <person name="Cheng Z."/>
            <person name="Lindblad-Toh K."/>
            <person name="Eichler E.E."/>
            <person name="Ponting C.P."/>
        </authorList>
    </citation>
    <scope>NUCLEOTIDE SEQUENCE [LARGE SCALE GENOMIC DNA]</scope>
    <source>
        <strain evidence="1 3">C57BL/6J</strain>
    </source>
</reference>
<reference evidence="1" key="3">
    <citation type="submission" date="2025-08" db="UniProtKB">
        <authorList>
            <consortium name="Ensembl"/>
        </authorList>
    </citation>
    <scope>IDENTIFICATION</scope>
    <source>
        <strain evidence="1">C57BL/6J</strain>
    </source>
</reference>
<dbReference type="Ensembl" id="ENSMUST00000220483.2">
    <property type="protein sequence ID" value="ENSMUSP00000152600.2"/>
    <property type="gene ID" value="ENSMUSG00000021572.10"/>
</dbReference>
<name>A0A1Y7VNS5_MOUSE</name>
<dbReference type="VEuPathDB" id="HostDB:ENSMUSG00000021572"/>
<reference evidence="1 3" key="2">
    <citation type="journal article" date="2011" name="PLoS Biol.">
        <title>Modernizing reference genome assemblies.</title>
        <authorList>
            <person name="Church D.M."/>
            <person name="Schneider V.A."/>
            <person name="Graves T."/>
            <person name="Auger K."/>
            <person name="Cunningham F."/>
            <person name="Bouk N."/>
            <person name="Chen H.C."/>
            <person name="Agarwala R."/>
            <person name="McLaren W.M."/>
            <person name="Ritchie G.R."/>
            <person name="Albracht D."/>
            <person name="Kremitzki M."/>
            <person name="Rock S."/>
            <person name="Kotkiewicz H."/>
            <person name="Kremitzki C."/>
            <person name="Wollam A."/>
            <person name="Trani L."/>
            <person name="Fulton L."/>
            <person name="Fulton R."/>
            <person name="Matthews L."/>
            <person name="Whitehead S."/>
            <person name="Chow W."/>
            <person name="Torrance J."/>
            <person name="Dunn M."/>
            <person name="Harden G."/>
            <person name="Threadgold G."/>
            <person name="Wood J."/>
            <person name="Collins J."/>
            <person name="Heath P."/>
            <person name="Griffiths G."/>
            <person name="Pelan S."/>
            <person name="Grafham D."/>
            <person name="Eichler E.E."/>
            <person name="Weinstock G."/>
            <person name="Mardis E.R."/>
            <person name="Wilson R.K."/>
            <person name="Howe K."/>
            <person name="Flicek P."/>
            <person name="Hubbard T."/>
        </authorList>
    </citation>
    <scope>NUCLEOTIDE SEQUENCE [LARGE SCALE GENOMIC DNA]</scope>
    <source>
        <strain evidence="1 3">C57BL/6J</strain>
    </source>
</reference>
<dbReference type="Bgee" id="ENSMUSG00000021572">
    <property type="expression patterns" value="Expressed in spermatocyte and 104 other cell types or tissues"/>
</dbReference>
<dbReference type="ExpressionAtlas" id="A0A1Y7VNS5">
    <property type="expression patterns" value="baseline and differential"/>
</dbReference>
<dbReference type="GeneTree" id="ENSGT00530000063884"/>
<keyword evidence="3" id="KW-1185">Reference proteome</keyword>
<dbReference type="SMR" id="A0A1Y7VNS5"/>
<evidence type="ECO:0000313" key="2">
    <source>
        <dbReference type="MGI" id="MGI:1921720"/>
    </source>
</evidence>
<protein>
    <submittedName>
        <fullName evidence="1">Centrosomal protein 72</fullName>
    </submittedName>
</protein>
<organism evidence="1 3">
    <name type="scientific">Mus musculus</name>
    <name type="common">Mouse</name>
    <dbReference type="NCBI Taxonomy" id="10090"/>
    <lineage>
        <taxon>Eukaryota</taxon>
        <taxon>Metazoa</taxon>
        <taxon>Chordata</taxon>
        <taxon>Craniata</taxon>
        <taxon>Vertebrata</taxon>
        <taxon>Euteleostomi</taxon>
        <taxon>Mammalia</taxon>
        <taxon>Eutheria</taxon>
        <taxon>Euarchontoglires</taxon>
        <taxon>Glires</taxon>
        <taxon>Rodentia</taxon>
        <taxon>Myomorpha</taxon>
        <taxon>Muroidea</taxon>
        <taxon>Muridae</taxon>
        <taxon>Murinae</taxon>
        <taxon>Mus</taxon>
        <taxon>Mus</taxon>
    </lineage>
</organism>
<dbReference type="MGI" id="MGI:1921720">
    <property type="gene designation" value="Cep72"/>
</dbReference>
<proteinExistence type="predicted"/>
<evidence type="ECO:0000313" key="3">
    <source>
        <dbReference type="Proteomes" id="UP000000589"/>
    </source>
</evidence>
<dbReference type="AGR" id="MGI:1921720"/>
<sequence length="51" mass="5682">MAPGQRLVLCEETVRERSGLGPHRDLGYTVSGLLGESQSLLQLYFFISRSI</sequence>
<evidence type="ECO:0000313" key="1">
    <source>
        <dbReference type="Ensembl" id="ENSMUSP00000152600.2"/>
    </source>
</evidence>
<reference evidence="1" key="4">
    <citation type="submission" date="2025-09" db="UniProtKB">
        <authorList>
            <consortium name="Ensembl"/>
        </authorList>
    </citation>
    <scope>IDENTIFICATION</scope>
    <source>
        <strain evidence="1">C57BL/6J</strain>
    </source>
</reference>
<gene>
    <name evidence="1 2" type="primary">Cep72</name>
</gene>
<dbReference type="Antibodypedia" id="22247">
    <property type="antibodies" value="181 antibodies from 24 providers"/>
</dbReference>
<accession>A0A1Y7VNS5</accession>
<dbReference type="ProteomicsDB" id="304555"/>
<dbReference type="Proteomes" id="UP000000589">
    <property type="component" value="Chromosome 13"/>
</dbReference>
<dbReference type="AlphaFoldDB" id="A0A1Y7VNS5"/>